<sequence length="192" mass="19690">MSKEIFNSKETLLAAGEIITISEKIAQGKLTKITEIEDEKIRELIENGMKYSKSNADKIGGALGATAGGGLGVVSGFGLITLMAAEGTAGAAVVTSGLAGIGAVFGGGMLAGLGTILVIPAALAAVGGIVGLILSSKNKVSRNEAKKELLSEAERILIDLKIKVQEVNSEFVLGALLTLKALINDLNRDLEN</sequence>
<feature type="coiled-coil region" evidence="1">
    <location>
        <begin position="143"/>
        <end position="170"/>
    </location>
</feature>
<dbReference type="Proteomes" id="UP000245369">
    <property type="component" value="Chromosome"/>
</dbReference>
<feature type="transmembrane region" description="Helical" evidence="2">
    <location>
        <begin position="116"/>
        <end position="134"/>
    </location>
</feature>
<keyword evidence="2" id="KW-0812">Transmembrane</keyword>
<keyword evidence="2" id="KW-1133">Transmembrane helix</keyword>
<dbReference type="GeneID" id="93922987"/>
<name>A0ABM6W326_9STRE</name>
<evidence type="ECO:0000256" key="1">
    <source>
        <dbReference type="SAM" id="Coils"/>
    </source>
</evidence>
<evidence type="ECO:0000313" key="4">
    <source>
        <dbReference type="Proteomes" id="UP000245369"/>
    </source>
</evidence>
<gene>
    <name evidence="3" type="ORF">DK182_00425</name>
</gene>
<dbReference type="EMBL" id="CP029490">
    <property type="protein sequence ID" value="AWN19925.1"/>
    <property type="molecule type" value="Genomic_DNA"/>
</dbReference>
<feature type="transmembrane region" description="Helical" evidence="2">
    <location>
        <begin position="59"/>
        <end position="82"/>
    </location>
</feature>
<keyword evidence="2" id="KW-0472">Membrane</keyword>
<feature type="transmembrane region" description="Helical" evidence="2">
    <location>
        <begin position="89"/>
        <end position="110"/>
    </location>
</feature>
<evidence type="ECO:0000256" key="2">
    <source>
        <dbReference type="SAM" id="Phobius"/>
    </source>
</evidence>
<reference evidence="3 4" key="1">
    <citation type="submission" date="2018-05" db="EMBL/GenBank/DDBJ databases">
        <title>Complete genome sequences of Streptococcus sobrinus.</title>
        <authorList>
            <person name="Sales M."/>
            <person name="Jensen P.A."/>
        </authorList>
    </citation>
    <scope>NUCLEOTIDE SEQUENCE [LARGE SCALE GENOMIC DNA]</scope>
    <source>
        <strain evidence="3 4">SL1</strain>
    </source>
</reference>
<keyword evidence="1" id="KW-0175">Coiled coil</keyword>
<keyword evidence="4" id="KW-1185">Reference proteome</keyword>
<protein>
    <submittedName>
        <fullName evidence="3">Uncharacterized protein</fullName>
    </submittedName>
</protein>
<organism evidence="3 4">
    <name type="scientific">Streptococcus sobrinus</name>
    <dbReference type="NCBI Taxonomy" id="1310"/>
    <lineage>
        <taxon>Bacteria</taxon>
        <taxon>Bacillati</taxon>
        <taxon>Bacillota</taxon>
        <taxon>Bacilli</taxon>
        <taxon>Lactobacillales</taxon>
        <taxon>Streptococcaceae</taxon>
        <taxon>Streptococcus</taxon>
    </lineage>
</organism>
<dbReference type="RefSeq" id="WP_028798498.1">
    <property type="nucleotide sequence ID" value="NZ_CP029490.1"/>
</dbReference>
<evidence type="ECO:0000313" key="3">
    <source>
        <dbReference type="EMBL" id="AWN19925.1"/>
    </source>
</evidence>
<accession>A0ABM6W326</accession>
<proteinExistence type="predicted"/>